<evidence type="ECO:0000313" key="3">
    <source>
        <dbReference type="Proteomes" id="UP000076532"/>
    </source>
</evidence>
<evidence type="ECO:0000313" key="2">
    <source>
        <dbReference type="EMBL" id="KZP29449.1"/>
    </source>
</evidence>
<feature type="region of interest" description="Disordered" evidence="1">
    <location>
        <begin position="123"/>
        <end position="155"/>
    </location>
</feature>
<dbReference type="Proteomes" id="UP000076532">
    <property type="component" value="Unassembled WGS sequence"/>
</dbReference>
<name>A0A166SHB4_9AGAM</name>
<keyword evidence="3" id="KW-1185">Reference proteome</keyword>
<evidence type="ECO:0000256" key="1">
    <source>
        <dbReference type="SAM" id="MobiDB-lite"/>
    </source>
</evidence>
<dbReference type="AlphaFoldDB" id="A0A166SHB4"/>
<sequence length="183" mass="19205">MCSRLGITTIAPYPRTAASGAPTSAYNTGTALASATPHINCYPAYRRIGVLVSTVGETTAGGMPLQLLGIPGSGGGSWSGGSRTVMLWKLMLPGRQVRRQLVLMLLEWRARFLPWKRRRPPTSPFAGACRAGSRAGGDQGDGDLGVVGPGPDLVNGARRARADRLGHHEAVVRDADSATCKPS</sequence>
<accession>A0A166SHB4</accession>
<feature type="compositionally biased region" description="Gly residues" evidence="1">
    <location>
        <begin position="134"/>
        <end position="148"/>
    </location>
</feature>
<gene>
    <name evidence="2" type="ORF">FIBSPDRAFT_884876</name>
</gene>
<dbReference type="EMBL" id="KV417498">
    <property type="protein sequence ID" value="KZP29449.1"/>
    <property type="molecule type" value="Genomic_DNA"/>
</dbReference>
<organism evidence="2 3">
    <name type="scientific">Athelia psychrophila</name>
    <dbReference type="NCBI Taxonomy" id="1759441"/>
    <lineage>
        <taxon>Eukaryota</taxon>
        <taxon>Fungi</taxon>
        <taxon>Dikarya</taxon>
        <taxon>Basidiomycota</taxon>
        <taxon>Agaricomycotina</taxon>
        <taxon>Agaricomycetes</taxon>
        <taxon>Agaricomycetidae</taxon>
        <taxon>Atheliales</taxon>
        <taxon>Atheliaceae</taxon>
        <taxon>Athelia</taxon>
    </lineage>
</organism>
<proteinExistence type="predicted"/>
<protein>
    <submittedName>
        <fullName evidence="2">Uncharacterized protein</fullName>
    </submittedName>
</protein>
<reference evidence="2 3" key="1">
    <citation type="journal article" date="2016" name="Mol. Biol. Evol.">
        <title>Comparative Genomics of Early-Diverging Mushroom-Forming Fungi Provides Insights into the Origins of Lignocellulose Decay Capabilities.</title>
        <authorList>
            <person name="Nagy L.G."/>
            <person name="Riley R."/>
            <person name="Tritt A."/>
            <person name="Adam C."/>
            <person name="Daum C."/>
            <person name="Floudas D."/>
            <person name="Sun H."/>
            <person name="Yadav J.S."/>
            <person name="Pangilinan J."/>
            <person name="Larsson K.H."/>
            <person name="Matsuura K."/>
            <person name="Barry K."/>
            <person name="Labutti K."/>
            <person name="Kuo R."/>
            <person name="Ohm R.A."/>
            <person name="Bhattacharya S.S."/>
            <person name="Shirouzu T."/>
            <person name="Yoshinaga Y."/>
            <person name="Martin F.M."/>
            <person name="Grigoriev I.V."/>
            <person name="Hibbett D.S."/>
        </authorList>
    </citation>
    <scope>NUCLEOTIDE SEQUENCE [LARGE SCALE GENOMIC DNA]</scope>
    <source>
        <strain evidence="2 3">CBS 109695</strain>
    </source>
</reference>